<protein>
    <recommendedName>
        <fullName evidence="4">CST complex subunit CTC1</fullName>
    </recommendedName>
</protein>
<evidence type="ECO:0000256" key="5">
    <source>
        <dbReference type="ARBA" id="ARBA00022454"/>
    </source>
</evidence>
<dbReference type="GO" id="GO:1990879">
    <property type="term" value="C:CST complex"/>
    <property type="evidence" value="ECO:0007669"/>
    <property type="project" value="TreeGrafter"/>
</dbReference>
<evidence type="ECO:0000256" key="8">
    <source>
        <dbReference type="ARBA" id="ARBA00023242"/>
    </source>
</evidence>
<evidence type="ECO:0000256" key="1">
    <source>
        <dbReference type="ARBA" id="ARBA00004123"/>
    </source>
</evidence>
<keyword evidence="6" id="KW-0779">Telomere</keyword>
<dbReference type="GO" id="GO:0003697">
    <property type="term" value="F:single-stranded DNA binding"/>
    <property type="evidence" value="ECO:0007669"/>
    <property type="project" value="InterPro"/>
</dbReference>
<evidence type="ECO:0000256" key="7">
    <source>
        <dbReference type="ARBA" id="ARBA00023125"/>
    </source>
</evidence>
<keyword evidence="5" id="KW-0158">Chromosome</keyword>
<comment type="similarity">
    <text evidence="3">Belongs to the CTC1 family.</text>
</comment>
<feature type="region of interest" description="Disordered" evidence="9">
    <location>
        <begin position="694"/>
        <end position="720"/>
    </location>
</feature>
<dbReference type="PANTHER" id="PTHR14865">
    <property type="entry name" value="CST COMPLEX SUBUNIT CTC1"/>
    <property type="match status" value="1"/>
</dbReference>
<accession>A0AA47MYH8</accession>
<dbReference type="GO" id="GO:0045740">
    <property type="term" value="P:positive regulation of DNA replication"/>
    <property type="evidence" value="ECO:0007669"/>
    <property type="project" value="TreeGrafter"/>
</dbReference>
<evidence type="ECO:0000256" key="3">
    <source>
        <dbReference type="ARBA" id="ARBA00006332"/>
    </source>
</evidence>
<keyword evidence="11" id="KW-1185">Reference proteome</keyword>
<evidence type="ECO:0000256" key="2">
    <source>
        <dbReference type="ARBA" id="ARBA00004574"/>
    </source>
</evidence>
<dbReference type="GO" id="GO:0042162">
    <property type="term" value="F:telomeric DNA binding"/>
    <property type="evidence" value="ECO:0007669"/>
    <property type="project" value="TreeGrafter"/>
</dbReference>
<evidence type="ECO:0000313" key="10">
    <source>
        <dbReference type="EMBL" id="KAK0148382.1"/>
    </source>
</evidence>
<feature type="region of interest" description="Disordered" evidence="9">
    <location>
        <begin position="732"/>
        <end position="752"/>
    </location>
</feature>
<proteinExistence type="inferred from homology"/>
<feature type="region of interest" description="Disordered" evidence="9">
    <location>
        <begin position="847"/>
        <end position="872"/>
    </location>
</feature>
<dbReference type="GO" id="GO:0010833">
    <property type="term" value="P:telomere maintenance via telomere lengthening"/>
    <property type="evidence" value="ECO:0007669"/>
    <property type="project" value="TreeGrafter"/>
</dbReference>
<reference evidence="10" key="1">
    <citation type="journal article" date="2023" name="Front. Mar. Sci.">
        <title>A new Merluccius polli reference genome to investigate the effects of global change in West African waters.</title>
        <authorList>
            <person name="Mateo J.L."/>
            <person name="Blanco-Fernandez C."/>
            <person name="Garcia-Vazquez E."/>
            <person name="Machado-Schiaffino G."/>
        </authorList>
    </citation>
    <scope>NUCLEOTIDE SEQUENCE</scope>
    <source>
        <strain evidence="10">C29</strain>
        <tissue evidence="10">Fin</tissue>
    </source>
</reference>
<keyword evidence="8" id="KW-0539">Nucleus</keyword>
<feature type="compositionally biased region" description="Polar residues" evidence="9">
    <location>
        <begin position="438"/>
        <end position="449"/>
    </location>
</feature>
<gene>
    <name evidence="10" type="primary">ctc1</name>
    <name evidence="10" type="ORF">N1851_011296</name>
</gene>
<dbReference type="InterPro" id="IPR029156">
    <property type="entry name" value="CTC1"/>
</dbReference>
<feature type="compositionally biased region" description="Low complexity" evidence="9">
    <location>
        <begin position="736"/>
        <end position="751"/>
    </location>
</feature>
<evidence type="ECO:0000256" key="4">
    <source>
        <dbReference type="ARBA" id="ARBA00016175"/>
    </source>
</evidence>
<keyword evidence="7" id="KW-0238">DNA-binding</keyword>
<comment type="caution">
    <text evidence="10">The sequence shown here is derived from an EMBL/GenBank/DDBJ whole genome shotgun (WGS) entry which is preliminary data.</text>
</comment>
<feature type="compositionally biased region" description="Polar residues" evidence="9">
    <location>
        <begin position="707"/>
        <end position="719"/>
    </location>
</feature>
<feature type="compositionally biased region" description="Basic and acidic residues" evidence="9">
    <location>
        <begin position="847"/>
        <end position="869"/>
    </location>
</feature>
<dbReference type="EMBL" id="JAOPHQ010002034">
    <property type="protein sequence ID" value="KAK0148382.1"/>
    <property type="molecule type" value="Genomic_DNA"/>
</dbReference>
<dbReference type="PANTHER" id="PTHR14865:SF2">
    <property type="entry name" value="CST COMPLEX SUBUNIT CTC1"/>
    <property type="match status" value="1"/>
</dbReference>
<evidence type="ECO:0000313" key="11">
    <source>
        <dbReference type="Proteomes" id="UP001174136"/>
    </source>
</evidence>
<dbReference type="Proteomes" id="UP001174136">
    <property type="component" value="Unassembled WGS sequence"/>
</dbReference>
<name>A0AA47MYH8_MERPO</name>
<organism evidence="10 11">
    <name type="scientific">Merluccius polli</name>
    <name type="common">Benguela hake</name>
    <name type="synonym">Merluccius cadenati</name>
    <dbReference type="NCBI Taxonomy" id="89951"/>
    <lineage>
        <taxon>Eukaryota</taxon>
        <taxon>Metazoa</taxon>
        <taxon>Chordata</taxon>
        <taxon>Craniata</taxon>
        <taxon>Vertebrata</taxon>
        <taxon>Euteleostomi</taxon>
        <taxon>Actinopterygii</taxon>
        <taxon>Neopterygii</taxon>
        <taxon>Teleostei</taxon>
        <taxon>Neoteleostei</taxon>
        <taxon>Acanthomorphata</taxon>
        <taxon>Zeiogadaria</taxon>
        <taxon>Gadariae</taxon>
        <taxon>Gadiformes</taxon>
        <taxon>Gadoidei</taxon>
        <taxon>Merlucciidae</taxon>
        <taxon>Merluccius</taxon>
    </lineage>
</organism>
<sequence length="1343" mass="148987">MIFYLRPNHSRADIQYNSTTSPDSESWCQYRRTLSRGVGTGGLWVVVSVPGDSESWCQYRRTLSRGVGTGGLWVVVSVPEDSESWCRYRRTLSRGVGTGGLWVVDGMEEFLDGFPGSTDAERAWLREVYEFVKQQLVSAPDTSVAGEAALHLSVSLLRRIEEIHNTHTLPLSYRLVSVSELVARQHVACVSNVSWSTNQHRAWVREAESQQANHKALPRVHLLLIGYLKEGRGGDLRLTDTSGDVTCQVSTRTHIHKQCVSPSPLWLDQPLFLPHWNYIPHNATHTGIVELIGSPILLSPGQELAVDPVGVELSRADGVKEAAARLLTRLCQGVRVQLCGVVCSVSPLLEISGTTFFILILTDPPHTHALPVLVQTHQQHTETHTPFVGATEKKMEPNMIIQSGGRMKHSKVISYQTHGSSQCEMSCSGTPPHLARRSQGSNQQPSSKLPDNPLYLLTTATHLCMCMVVVSVYMGVVTEVLSEEAGLYMVDGAVGLCLAYQPPRRRALRTGDHLQLHGVHFLYQPCPDLPPSMLCVCLRSTLRVTTFSLLATPEPSSPGHLSLPRLLLKQDVGVSQYLWISHVTKQLRRSLVPSWLTSNSVCAVAWRIMQCLFRGTGGGRKRDIYTEILEDPHTCPLSQYSADPLVWQYVCVRECLSVLESQCGSRVSLRSLLPPDGASLSQAQLNQRLAWSHTARPGTRTRPLTPHQDQTSPGQTSGQRPLVLVGVLELPDQSNTPHTHTSPHTHTTPHTLQLRDESGSVACLITEPHDDQQRAVFNSAWIGCLVCVQRVTMVTEQFLQSDFPSYTHLEQDGYITHTHYRTYLQFCLSDVHILSPSVAMVTHLQAERENTGEEGEKRVKLDGGEEERLPSSSQHPCVSVVMRVNHKEGVSWRNTCSQGEEAGLTLCFLVRAELIGPALRWGQDPRNSLVTDMEIDSHVTKVHLVYQWRAVRWFPVLQPNCYYRIVVPNTQDPSVLIGPEGAGQNRAALHTNPSLQVGGDWMFHTLTPPTLLSSQCLSPSVMSVSELLDSSSAEMVWFQGVLSQRISLPKNTNPGRTHAGVGEGLKLCLSVCDQSGRSVQVYLDLSHAPYQPGLLPGNSLLLSAFQRRLSRSGGVYCNSLPVSCVTVSQLGDSSPPQSSAPIMHLMDWMPAGEKRCIVGRVIGHVVCVLFLQLKWSCSLCNSTYIQSRCSRPECNSTTAVFQSTAKIILEDGTGEAHVWVSCPLVCPLLGLTDFQWAGLQRALRVRGRIRIYSRGRGLVCEDILDSLLQYLTSLCSSSTVCRPLSLTCRARTHTQHAEGEARRFSRGETDFITRMFFPLQLTCTHIEIDRETDLYPHRDRQTD</sequence>
<dbReference type="Pfam" id="PF15489">
    <property type="entry name" value="CTC1"/>
    <property type="match status" value="1"/>
</dbReference>
<comment type="subcellular location">
    <subcellularLocation>
        <location evidence="2">Chromosome</location>
        <location evidence="2">Telomere</location>
    </subcellularLocation>
    <subcellularLocation>
        <location evidence="1">Nucleus</location>
    </subcellularLocation>
</comment>
<evidence type="ECO:0000256" key="9">
    <source>
        <dbReference type="SAM" id="MobiDB-lite"/>
    </source>
</evidence>
<evidence type="ECO:0000256" key="6">
    <source>
        <dbReference type="ARBA" id="ARBA00022895"/>
    </source>
</evidence>
<feature type="region of interest" description="Disordered" evidence="9">
    <location>
        <begin position="423"/>
        <end position="450"/>
    </location>
</feature>
<dbReference type="InterPro" id="IPR042617">
    <property type="entry name" value="CTC1-like"/>
</dbReference>